<sequence length="117" mass="12936">MAAKSRSEIIGDIEDFIARNGGEFGGWYVGVAAAPRAKLQRQHRVKDKGDACIARRARDEYEAHEVAEYFRTTRGTRGRAGNRAMPMSASTATRSSRTPSREAQPGLRASQLRLSRV</sequence>
<dbReference type="RefSeq" id="WP_377315809.1">
    <property type="nucleotide sequence ID" value="NZ_JBHUIY010000014.1"/>
</dbReference>
<reference evidence="3" key="1">
    <citation type="journal article" date="2019" name="Int. J. Syst. Evol. Microbiol.">
        <title>The Global Catalogue of Microorganisms (GCM) 10K type strain sequencing project: providing services to taxonomists for standard genome sequencing and annotation.</title>
        <authorList>
            <consortium name="The Broad Institute Genomics Platform"/>
            <consortium name="The Broad Institute Genome Sequencing Center for Infectious Disease"/>
            <person name="Wu L."/>
            <person name="Ma J."/>
        </authorList>
    </citation>
    <scope>NUCLEOTIDE SEQUENCE [LARGE SCALE GENOMIC DNA]</scope>
    <source>
        <strain evidence="3">KCTC 15012</strain>
    </source>
</reference>
<gene>
    <name evidence="2" type="ORF">ACFSNB_08835</name>
</gene>
<evidence type="ECO:0000313" key="2">
    <source>
        <dbReference type="EMBL" id="MFD2233910.1"/>
    </source>
</evidence>
<organism evidence="2 3">
    <name type="scientific">Phaeospirillum tilakii</name>
    <dbReference type="NCBI Taxonomy" id="741673"/>
    <lineage>
        <taxon>Bacteria</taxon>
        <taxon>Pseudomonadati</taxon>
        <taxon>Pseudomonadota</taxon>
        <taxon>Alphaproteobacteria</taxon>
        <taxon>Rhodospirillales</taxon>
        <taxon>Rhodospirillaceae</taxon>
        <taxon>Phaeospirillum</taxon>
    </lineage>
</organism>
<comment type="caution">
    <text evidence="2">The sequence shown here is derived from an EMBL/GenBank/DDBJ whole genome shotgun (WGS) entry which is preliminary data.</text>
</comment>
<accession>A0ABW5C9M1</accession>
<evidence type="ECO:0000256" key="1">
    <source>
        <dbReference type="SAM" id="MobiDB-lite"/>
    </source>
</evidence>
<keyword evidence="3" id="KW-1185">Reference proteome</keyword>
<feature type="region of interest" description="Disordered" evidence="1">
    <location>
        <begin position="72"/>
        <end position="117"/>
    </location>
</feature>
<evidence type="ECO:0000313" key="3">
    <source>
        <dbReference type="Proteomes" id="UP001597296"/>
    </source>
</evidence>
<feature type="compositionally biased region" description="Low complexity" evidence="1">
    <location>
        <begin position="72"/>
        <end position="98"/>
    </location>
</feature>
<proteinExistence type="predicted"/>
<dbReference type="Proteomes" id="UP001597296">
    <property type="component" value="Unassembled WGS sequence"/>
</dbReference>
<name>A0ABW5C9M1_9PROT</name>
<dbReference type="EMBL" id="JBHUIY010000014">
    <property type="protein sequence ID" value="MFD2233910.1"/>
    <property type="molecule type" value="Genomic_DNA"/>
</dbReference>
<protein>
    <submittedName>
        <fullName evidence="2">Uncharacterized protein</fullName>
    </submittedName>
</protein>